<feature type="region of interest" description="Disordered" evidence="4">
    <location>
        <begin position="885"/>
        <end position="919"/>
    </location>
</feature>
<reference evidence="6 7" key="1">
    <citation type="submission" date="2019-07" db="EMBL/GenBank/DDBJ databases">
        <title>Genomes of Cafeteria roenbergensis.</title>
        <authorList>
            <person name="Fischer M.G."/>
            <person name="Hackl T."/>
            <person name="Roman M."/>
        </authorList>
    </citation>
    <scope>NUCLEOTIDE SEQUENCE [LARGE SCALE GENOMIC DNA]</scope>
    <source>
        <strain evidence="6 7">E4-10P</strain>
    </source>
</reference>
<dbReference type="GO" id="GO:0009267">
    <property type="term" value="P:cellular response to starvation"/>
    <property type="evidence" value="ECO:0007669"/>
    <property type="project" value="TreeGrafter"/>
</dbReference>
<dbReference type="GO" id="GO:0031929">
    <property type="term" value="P:TOR signaling"/>
    <property type="evidence" value="ECO:0007669"/>
    <property type="project" value="InterPro"/>
</dbReference>
<comment type="caution">
    <text evidence="6">The sequence shown here is derived from an EMBL/GenBank/DDBJ whole genome shotgun (WGS) entry which is preliminary data.</text>
</comment>
<feature type="compositionally biased region" description="Low complexity" evidence="4">
    <location>
        <begin position="1549"/>
        <end position="1591"/>
    </location>
</feature>
<evidence type="ECO:0000256" key="2">
    <source>
        <dbReference type="ARBA" id="ARBA00022737"/>
    </source>
</evidence>
<dbReference type="SUPFAM" id="SSF48371">
    <property type="entry name" value="ARM repeat"/>
    <property type="match status" value="1"/>
</dbReference>
<dbReference type="Pfam" id="PF14538">
    <property type="entry name" value="Raptor_N"/>
    <property type="match status" value="1"/>
</dbReference>
<keyword evidence="3" id="KW-0175">Coiled coil</keyword>
<dbReference type="GO" id="GO:0071230">
    <property type="term" value="P:cellular response to amino acid stimulus"/>
    <property type="evidence" value="ECO:0007669"/>
    <property type="project" value="TreeGrafter"/>
</dbReference>
<dbReference type="InterPro" id="IPR016024">
    <property type="entry name" value="ARM-type_fold"/>
</dbReference>
<dbReference type="PANTHER" id="PTHR12848">
    <property type="entry name" value="REGULATORY-ASSOCIATED PROTEIN OF MTOR"/>
    <property type="match status" value="1"/>
</dbReference>
<protein>
    <recommendedName>
        <fullName evidence="5">Raptor N-terminal CASPase-like domain-containing protein</fullName>
    </recommendedName>
</protein>
<feature type="region of interest" description="Disordered" evidence="4">
    <location>
        <begin position="1479"/>
        <end position="1499"/>
    </location>
</feature>
<evidence type="ECO:0000256" key="3">
    <source>
        <dbReference type="SAM" id="Coils"/>
    </source>
</evidence>
<evidence type="ECO:0000259" key="5">
    <source>
        <dbReference type="SMART" id="SM01302"/>
    </source>
</evidence>
<feature type="region of interest" description="Disordered" evidence="4">
    <location>
        <begin position="1517"/>
        <end position="1684"/>
    </location>
</feature>
<feature type="region of interest" description="Disordered" evidence="4">
    <location>
        <begin position="1766"/>
        <end position="1826"/>
    </location>
</feature>
<evidence type="ECO:0000256" key="1">
    <source>
        <dbReference type="ARBA" id="ARBA00022574"/>
    </source>
</evidence>
<dbReference type="GO" id="GO:0005737">
    <property type="term" value="C:cytoplasm"/>
    <property type="evidence" value="ECO:0007669"/>
    <property type="project" value="TreeGrafter"/>
</dbReference>
<dbReference type="GO" id="GO:0030674">
    <property type="term" value="F:protein-macromolecule adaptor activity"/>
    <property type="evidence" value="ECO:0007669"/>
    <property type="project" value="TreeGrafter"/>
</dbReference>
<feature type="compositionally biased region" description="Basic and acidic residues" evidence="4">
    <location>
        <begin position="25"/>
        <end position="38"/>
    </location>
</feature>
<feature type="region of interest" description="Disordered" evidence="4">
    <location>
        <begin position="1140"/>
        <end position="1167"/>
    </location>
</feature>
<keyword evidence="2" id="KW-0677">Repeat</keyword>
<name>A0A5A8EIE9_CAFRO</name>
<feature type="region of interest" description="Disordered" evidence="4">
    <location>
        <begin position="776"/>
        <end position="812"/>
    </location>
</feature>
<organism evidence="6 7">
    <name type="scientific">Cafeteria roenbergensis</name>
    <name type="common">Marine flagellate</name>
    <dbReference type="NCBI Taxonomy" id="33653"/>
    <lineage>
        <taxon>Eukaryota</taxon>
        <taxon>Sar</taxon>
        <taxon>Stramenopiles</taxon>
        <taxon>Bigyra</taxon>
        <taxon>Opalozoa</taxon>
        <taxon>Bicosoecida</taxon>
        <taxon>Cafeteriaceae</taxon>
        <taxon>Cafeteria</taxon>
    </lineage>
</organism>
<feature type="region of interest" description="Disordered" evidence="4">
    <location>
        <begin position="1364"/>
        <end position="1422"/>
    </location>
</feature>
<accession>A0A5A8EIE9</accession>
<proteinExistence type="predicted"/>
<feature type="coiled-coil region" evidence="3">
    <location>
        <begin position="963"/>
        <end position="990"/>
    </location>
</feature>
<dbReference type="PANTHER" id="PTHR12848:SF16">
    <property type="entry name" value="REGULATORY-ASSOCIATED PROTEIN OF MTOR"/>
    <property type="match status" value="1"/>
</dbReference>
<keyword evidence="1" id="KW-0853">WD repeat</keyword>
<evidence type="ECO:0000313" key="7">
    <source>
        <dbReference type="Proteomes" id="UP000322899"/>
    </source>
</evidence>
<dbReference type="GO" id="GO:0010506">
    <property type="term" value="P:regulation of autophagy"/>
    <property type="evidence" value="ECO:0007669"/>
    <property type="project" value="TreeGrafter"/>
</dbReference>
<dbReference type="OrthoDB" id="10262360at2759"/>
<feature type="compositionally biased region" description="Low complexity" evidence="4">
    <location>
        <begin position="1603"/>
        <end position="1631"/>
    </location>
</feature>
<dbReference type="EMBL" id="VLTO01000005">
    <property type="protein sequence ID" value="KAA0177064.1"/>
    <property type="molecule type" value="Genomic_DNA"/>
</dbReference>
<gene>
    <name evidence="6" type="ORF">FNF27_01394</name>
</gene>
<feature type="region of interest" description="Disordered" evidence="4">
    <location>
        <begin position="297"/>
        <end position="324"/>
    </location>
</feature>
<feature type="compositionally biased region" description="Low complexity" evidence="4">
    <location>
        <begin position="1140"/>
        <end position="1158"/>
    </location>
</feature>
<sequence length="1965" mass="197247">MIRMFQGVFGRSGHASGRHSGTKGEAAHPAERDGDAEGWARERVVPVPTDALWGADATGRRDIMFSLATMPEYFSQARYGLVQGAARGLGSMDAASSDRARRRAEALLGPPRTVEPPVWRLKAKGAVKAVGLALCLNIGTDPPDCERVDPCARLECWIDPLDNPEPRKALKQIAEALHAQWAEWVTTPLRSASVDPTADDIFSATRGLRNAAGSDRVVFHMNMHGVPAPSPRGEIWAFNSEYTKYVPLPVSDVIGWLQPPALVVLECSRAGILLPHFAHARGAAGLGRAGTGAVDTAPNLSPASGAASPGGRSPRAGGGLASPSSAASEAALDWMVLAACAADETLPTHPAIPADLFTATLLTPVRTALHCRILDNPRGAPPALLQVIPLLRGSRRDKASLIGELHVVLTTVADTVAWSSLPRRLFLALFRADHVVASIFRNFLLAQRVMRTYSCTPMSLPALPPLADHPLWAAWDDALDAVLAKLQLSAIDEWTAGAAEALAGAATAGEHTAGEGTQQRGSLGLRPRVNASWPGAVEAWTARLATPGSARPADASGQGARGGGVALLPVLLQAVLSPEHRARGVAILARFLDLGSWASRAAISVGAFPYLYRIASEETAGVSPSLLFVWAKIAAADGRCHVELSNPRKPLLKAFAEAAGTVRPAQGPSDSRPFARWLAAFLLSRIAEGAPTSACGVAAVGAEAHLRTAIAAPDARLRLWAALALANTARGVRDSVSEHGIPKAALDAWAAKHASNEREVDARLGSLRQAVAAAGDLDLPDAPPEAANGGGGDGGDGSSPLAGAQHSPGTAARGLAGVPEVRAAVLTALAEATAAGLQAGPLVSVVAANISAAASLLDELDAATLNPTLGDRAAGAVDARGLTVGSGDGATGSSPISGVEAGGGPESLPRDPPVALRGHAPDLTERSVSAQSGAGAPPVAGARAVGLGVSTLLRTSSGSERAAAVLERRRAALQELVAQLTTRAKEAQRLRAKYGPGRSRLLLASLQVSAAATSGSAALAAPVVAVPPHAAVSAPAGQSAASRSAAFSPGSAEAFAAAAAKRAAATAAAVGVLGCPQLPAPWDNGASAAARDAEAAVLAWTASLRLNPTASARVSSAAAHAAHAAAHAAASLVAAGHMDASAGAHPSPWSGPGSASPHLTGADSGLYSESPRLGSSVPGLASSWASARGVGVGQPTPPPLSLGSAHSAAAGASSQLGPASLLAALATVQAARAAAAANVGSPQFRAAPPGPLDGANALLGSPPLAGAAGASRLDSLGQGETLPLWGPDAAQLDPARRLWAALTLSRDTRASLWSKAFGDGCSVSRVSLIMAVAGRAVAAIDAAPEPVISVFAPQSSHALSGWAPGREAAAAGQPAGRDQEQTPARPKRLRGKPPNLQLSTVGDAGPGPLSGTPTAETPSWVLEQPWLRPVGDDRDPNFVPAAGLVTPIASSGQGAVGFLTSARSPPSVASAASFLRASKADGSAGRRSTGPSSAAGGGFGAASRHAAILREEAGTHPSPLFLADASGSGRASPAPLPARMSAASPATEAGGTSTPEPSPPSSQSAEGHLEAPGSSSAPKRSASGPASAAATPQPPSPARHLHASSSSRSLGRSRSAATASGPSASPRASARQGSHGSSSAPQPPPTHVFLIGASEDESRRARKARSRDKRASSRGLPAEEPSSEAAVDLSGCLGSILAGLTGPVVAATDMDPLVRLHAARAITTMATADVPVALPRALAPLFAATLQERRSARAVAAARPGAVSMAAQARASPGHRSAATSPAPGAPGMGSPPGQGAGHAQPEASPSSAGCQPWSSSPDGAPATPRVPPIAVAMAAALLLDVAHATGTTLSDLSVEEAARRAAASGRKGTERGFVAFLGAASGRPVQATTAAPGVHTGRHGAAVVGCSTLLPAMPSFRVRLAHSRSGRTAEAAPPSNAAGVLLGALFGLIMGLEHPRAAAALWRR</sequence>
<feature type="region of interest" description="Disordered" evidence="4">
    <location>
        <begin position="1"/>
        <end position="38"/>
    </location>
</feature>
<dbReference type="InterPro" id="IPR004083">
    <property type="entry name" value="Raptor"/>
</dbReference>
<dbReference type="SMART" id="SM01302">
    <property type="entry name" value="Raptor_N"/>
    <property type="match status" value="1"/>
</dbReference>
<dbReference type="InterPro" id="IPR029347">
    <property type="entry name" value="Raptor_N"/>
</dbReference>
<dbReference type="Proteomes" id="UP000322899">
    <property type="component" value="Unassembled WGS sequence"/>
</dbReference>
<feature type="compositionally biased region" description="Gly residues" evidence="4">
    <location>
        <begin position="788"/>
        <end position="797"/>
    </location>
</feature>
<feature type="compositionally biased region" description="Polar residues" evidence="4">
    <location>
        <begin position="1804"/>
        <end position="1818"/>
    </location>
</feature>
<feature type="compositionally biased region" description="Gly residues" evidence="4">
    <location>
        <begin position="1787"/>
        <end position="1797"/>
    </location>
</feature>
<feature type="domain" description="Raptor N-terminal CASPase-like" evidence="5">
    <location>
        <begin position="124"/>
        <end position="278"/>
    </location>
</feature>
<evidence type="ECO:0000313" key="6">
    <source>
        <dbReference type="EMBL" id="KAA0177064.1"/>
    </source>
</evidence>
<feature type="compositionally biased region" description="Low complexity" evidence="4">
    <location>
        <begin position="300"/>
        <end position="324"/>
    </location>
</feature>
<evidence type="ECO:0000256" key="4">
    <source>
        <dbReference type="SAM" id="MobiDB-lite"/>
    </source>
</evidence>
<dbReference type="GO" id="GO:0030307">
    <property type="term" value="P:positive regulation of cell growth"/>
    <property type="evidence" value="ECO:0007669"/>
    <property type="project" value="TreeGrafter"/>
</dbReference>
<feature type="compositionally biased region" description="Low complexity" evidence="4">
    <location>
        <begin position="1482"/>
        <end position="1494"/>
    </location>
</feature>
<dbReference type="GO" id="GO:0031931">
    <property type="term" value="C:TORC1 complex"/>
    <property type="evidence" value="ECO:0007669"/>
    <property type="project" value="InterPro"/>
</dbReference>
<dbReference type="PRINTS" id="PR01547">
    <property type="entry name" value="YEAST176DUF"/>
</dbReference>